<accession>A0ABQ5KU40</accession>
<proteinExistence type="predicted"/>
<gene>
    <name evidence="3" type="ORF">ADUPG1_009035</name>
</gene>
<name>A0ABQ5KU40_9EUKA</name>
<evidence type="ECO:0000313" key="4">
    <source>
        <dbReference type="Proteomes" id="UP001057375"/>
    </source>
</evidence>
<dbReference type="PANTHER" id="PTHR22872">
    <property type="entry name" value="BTK-BINDING PROTEIN-RELATED"/>
    <property type="match status" value="1"/>
</dbReference>
<dbReference type="InterPro" id="IPR000408">
    <property type="entry name" value="Reg_chr_condens"/>
</dbReference>
<dbReference type="PANTHER" id="PTHR22872:SF2">
    <property type="entry name" value="INHIBITOR OF BRUTON TYROSINE KINASE"/>
    <property type="match status" value="1"/>
</dbReference>
<evidence type="ECO:0000256" key="2">
    <source>
        <dbReference type="PROSITE-ProRule" id="PRU00235"/>
    </source>
</evidence>
<keyword evidence="1" id="KW-0677">Repeat</keyword>
<reference evidence="3" key="1">
    <citation type="submission" date="2022-03" db="EMBL/GenBank/DDBJ databases">
        <title>Draft genome sequence of Aduncisulcus paluster, a free-living microaerophilic Fornicata.</title>
        <authorList>
            <person name="Yuyama I."/>
            <person name="Kume K."/>
            <person name="Tamura T."/>
            <person name="Inagaki Y."/>
            <person name="Hashimoto T."/>
        </authorList>
    </citation>
    <scope>NUCLEOTIDE SEQUENCE</scope>
    <source>
        <strain evidence="3">NY0171</strain>
    </source>
</reference>
<organism evidence="3 4">
    <name type="scientific">Aduncisulcus paluster</name>
    <dbReference type="NCBI Taxonomy" id="2918883"/>
    <lineage>
        <taxon>Eukaryota</taxon>
        <taxon>Metamonada</taxon>
        <taxon>Carpediemonas-like organisms</taxon>
        <taxon>Aduncisulcus</taxon>
    </lineage>
</organism>
<protein>
    <submittedName>
        <fullName evidence="3">Uncharacterized protein</fullName>
    </submittedName>
</protein>
<keyword evidence="4" id="KW-1185">Reference proteome</keyword>
<dbReference type="Gene3D" id="2.130.10.30">
    <property type="entry name" value="Regulator of chromosome condensation 1/beta-lactamase-inhibitor protein II"/>
    <property type="match status" value="1"/>
</dbReference>
<dbReference type="Pfam" id="PF00415">
    <property type="entry name" value="RCC1"/>
    <property type="match status" value="1"/>
</dbReference>
<feature type="repeat" description="RCC1" evidence="2">
    <location>
        <begin position="113"/>
        <end position="164"/>
    </location>
</feature>
<dbReference type="InterPro" id="IPR051625">
    <property type="entry name" value="Signaling_Regulatory_Domain"/>
</dbReference>
<dbReference type="PROSITE" id="PS50012">
    <property type="entry name" value="RCC1_3"/>
    <property type="match status" value="1"/>
</dbReference>
<dbReference type="Proteomes" id="UP001057375">
    <property type="component" value="Unassembled WGS sequence"/>
</dbReference>
<evidence type="ECO:0000313" key="3">
    <source>
        <dbReference type="EMBL" id="GKT35988.1"/>
    </source>
</evidence>
<evidence type="ECO:0000256" key="1">
    <source>
        <dbReference type="ARBA" id="ARBA00022737"/>
    </source>
</evidence>
<comment type="caution">
    <text evidence="3">The sequence shown here is derived from an EMBL/GenBank/DDBJ whole genome shotgun (WGS) entry which is preliminary data.</text>
</comment>
<dbReference type="SUPFAM" id="SSF50985">
    <property type="entry name" value="RCC1/BLIP-II"/>
    <property type="match status" value="1"/>
</dbReference>
<dbReference type="EMBL" id="BQXS01011110">
    <property type="protein sequence ID" value="GKT35988.1"/>
    <property type="molecule type" value="Genomic_DNA"/>
</dbReference>
<dbReference type="InterPro" id="IPR009091">
    <property type="entry name" value="RCC1/BLIP-II"/>
</dbReference>
<sequence>MPKTVYFCGKASNFMGIPAKYVDSEMDVCFHAPVTHPAAEHAIDISANITIVAFVTSDGELYTCGTNGRHDGLGYSGSPDVTKTRFSKVNLGKEKAIQVCCGIDHTVVTCESGHVMSFGNGRCGCLGDGNISAHGVTTPVYVMTKDGDKLTNIVQVSAGNLYSA</sequence>
<feature type="non-terminal residue" evidence="3">
    <location>
        <position position="164"/>
    </location>
</feature>